<feature type="region of interest" description="Disordered" evidence="1">
    <location>
        <begin position="82"/>
        <end position="104"/>
    </location>
</feature>
<organism evidence="3 4">
    <name type="scientific">Aceticella autotrophica</name>
    <dbReference type="NCBI Taxonomy" id="2755338"/>
    <lineage>
        <taxon>Bacteria</taxon>
        <taxon>Bacillati</taxon>
        <taxon>Bacillota</taxon>
        <taxon>Clostridia</taxon>
        <taxon>Thermoanaerobacterales</taxon>
        <taxon>Thermoanaerobacteraceae</taxon>
        <taxon>Aceticella</taxon>
    </lineage>
</organism>
<feature type="transmembrane region" description="Helical" evidence="2">
    <location>
        <begin position="6"/>
        <end position="25"/>
    </location>
</feature>
<keyword evidence="2" id="KW-0472">Membrane</keyword>
<keyword evidence="4" id="KW-1185">Reference proteome</keyword>
<dbReference type="RefSeq" id="WP_284679562.1">
    <property type="nucleotide sequence ID" value="NZ_CP060096.1"/>
</dbReference>
<dbReference type="KEGG" id="aaut:ACETAC_08300"/>
<evidence type="ECO:0000256" key="2">
    <source>
        <dbReference type="SAM" id="Phobius"/>
    </source>
</evidence>
<accession>A0A975AUU6</accession>
<gene>
    <name evidence="3" type="ORF">ACETAC_08300</name>
</gene>
<dbReference type="Proteomes" id="UP000671913">
    <property type="component" value="Chromosome"/>
</dbReference>
<proteinExistence type="predicted"/>
<evidence type="ECO:0000313" key="4">
    <source>
        <dbReference type="Proteomes" id="UP000671913"/>
    </source>
</evidence>
<feature type="region of interest" description="Disordered" evidence="1">
    <location>
        <begin position="118"/>
        <end position="143"/>
    </location>
</feature>
<keyword evidence="2" id="KW-0812">Transmembrane</keyword>
<evidence type="ECO:0000256" key="1">
    <source>
        <dbReference type="SAM" id="MobiDB-lite"/>
    </source>
</evidence>
<protein>
    <submittedName>
        <fullName evidence="3">Uncharacterized protein</fullName>
    </submittedName>
</protein>
<name>A0A975AUU6_9THEO</name>
<sequence length="231" mass="26575">MNKTFVYCIILLMSTAFSIILMLSFEAKELLVLKKEIENPDRTYFNYYENDTVSVFEKQKPVDSLSYSSLKKTNKAGLWEEKSGESCRVNQDENDRKNITDEKTNEIKKEKLQELIQERKRENSNDGKNGIKEDKSNNDDNALSSFVVTPEKIQKAQKEMGFLEKAKVVNLIVKIGPKGVSEISKISQKGISPEKNIKIMNVLKEHLSDDDINFVMNMANKYLKKDNAVKY</sequence>
<dbReference type="EMBL" id="CP060096">
    <property type="protein sequence ID" value="QSZ26870.1"/>
    <property type="molecule type" value="Genomic_DNA"/>
</dbReference>
<reference evidence="3" key="1">
    <citation type="submission" date="2020-08" db="EMBL/GenBank/DDBJ databases">
        <title>Genomic insights into the carbon and energy metabolism of the first obligate autotrophic acetogenic bacterium Aceticella autotrophica gen. nov., sp. nov.</title>
        <authorList>
            <person name="Toshchakov S.V."/>
            <person name="Elcheninov A.G."/>
            <person name="Kublanov I.V."/>
            <person name="Frolov E.N."/>
            <person name="Lebedinsky A.V."/>
        </authorList>
    </citation>
    <scope>NUCLEOTIDE SEQUENCE</scope>
    <source>
        <strain evidence="3">3443-3Ac</strain>
    </source>
</reference>
<keyword evidence="2" id="KW-1133">Transmembrane helix</keyword>
<feature type="compositionally biased region" description="Basic and acidic residues" evidence="1">
    <location>
        <begin position="118"/>
        <end position="138"/>
    </location>
</feature>
<evidence type="ECO:0000313" key="3">
    <source>
        <dbReference type="EMBL" id="QSZ26870.1"/>
    </source>
</evidence>
<dbReference type="AlphaFoldDB" id="A0A975AUU6"/>